<accession>A0A9E7K2M4</accession>
<dbReference type="EMBL" id="CP097507">
    <property type="protein sequence ID" value="URE02616.1"/>
    <property type="molecule type" value="Genomic_DNA"/>
</dbReference>
<gene>
    <name evidence="1" type="ORF">MUK42_20544</name>
</gene>
<name>A0A9E7K2M4_9LILI</name>
<reference evidence="1" key="1">
    <citation type="submission" date="2022-05" db="EMBL/GenBank/DDBJ databases">
        <title>The Musa troglodytarum L. genome provides insights into the mechanism of non-climacteric behaviour and enrichment of carotenoids.</title>
        <authorList>
            <person name="Wang J."/>
        </authorList>
    </citation>
    <scope>NUCLEOTIDE SEQUENCE</scope>
    <source>
        <tissue evidence="1">Leaf</tissue>
    </source>
</reference>
<protein>
    <submittedName>
        <fullName evidence="1">Uncharacterized protein</fullName>
    </submittedName>
</protein>
<proteinExistence type="predicted"/>
<dbReference type="Proteomes" id="UP001055439">
    <property type="component" value="Chromosome 5"/>
</dbReference>
<evidence type="ECO:0000313" key="1">
    <source>
        <dbReference type="EMBL" id="URE02616.1"/>
    </source>
</evidence>
<evidence type="ECO:0000313" key="2">
    <source>
        <dbReference type="Proteomes" id="UP001055439"/>
    </source>
</evidence>
<organism evidence="1 2">
    <name type="scientific">Musa troglodytarum</name>
    <name type="common">fe'i banana</name>
    <dbReference type="NCBI Taxonomy" id="320322"/>
    <lineage>
        <taxon>Eukaryota</taxon>
        <taxon>Viridiplantae</taxon>
        <taxon>Streptophyta</taxon>
        <taxon>Embryophyta</taxon>
        <taxon>Tracheophyta</taxon>
        <taxon>Spermatophyta</taxon>
        <taxon>Magnoliopsida</taxon>
        <taxon>Liliopsida</taxon>
        <taxon>Zingiberales</taxon>
        <taxon>Musaceae</taxon>
        <taxon>Musa</taxon>
    </lineage>
</organism>
<keyword evidence="2" id="KW-1185">Reference proteome</keyword>
<dbReference type="AlphaFoldDB" id="A0A9E7K2M4"/>
<sequence length="228" mass="25406">MAGTRRGQGHGGSRRLTWTHAHNSAYAHASLPAPLDALPLHDLLSPRSHLASTSPQSSRPYPLPVCVRALRFNNGCGRREQGMAGTVREAVMLTHAHHAARSLIRRREQGMAGTIRHAVIVDGRSSRLSITANRLCQVRSKDKSRIIKTIASSRRHPILTPKVTLTPDTTCEAGSCAKLPRNFHDNVWTTMDERLHQTCQQYMEERRDMAETMATMVCCGVSRRSMVR</sequence>